<dbReference type="PANTHER" id="PTHR12389:SF0">
    <property type="entry name" value="E3 UBIQUITIN-PROTEIN LIGASE LISTERIN"/>
    <property type="match status" value="1"/>
</dbReference>
<comment type="pathway">
    <text evidence="3">Protein modification; protein ubiquitination.</text>
</comment>
<dbReference type="InterPro" id="IPR054476">
    <property type="entry name" value="Ltn1_N"/>
</dbReference>
<dbReference type="InterPro" id="IPR011989">
    <property type="entry name" value="ARM-like"/>
</dbReference>
<evidence type="ECO:0000256" key="1">
    <source>
        <dbReference type="ARBA" id="ARBA00000900"/>
    </source>
</evidence>
<keyword evidence="17" id="KW-1185">Reference proteome</keyword>
<dbReference type="InterPro" id="IPR013083">
    <property type="entry name" value="Znf_RING/FYVE/PHD"/>
</dbReference>
<evidence type="ECO:0000256" key="8">
    <source>
        <dbReference type="ARBA" id="ARBA00022723"/>
    </source>
</evidence>
<dbReference type="PANTHER" id="PTHR12389">
    <property type="entry name" value="ZINC FINGER PROTEIN 294"/>
    <property type="match status" value="1"/>
</dbReference>
<dbReference type="GeneID" id="8510090"/>
<evidence type="ECO:0000256" key="2">
    <source>
        <dbReference type="ARBA" id="ARBA00004514"/>
    </source>
</evidence>
<keyword evidence="8" id="KW-0479">Metal-binding</keyword>
<dbReference type="GO" id="GO:0008270">
    <property type="term" value="F:zinc ion binding"/>
    <property type="evidence" value="ECO:0007669"/>
    <property type="project" value="UniProtKB-KW"/>
</dbReference>
<dbReference type="GO" id="GO:0032259">
    <property type="term" value="P:methylation"/>
    <property type="evidence" value="ECO:0007669"/>
    <property type="project" value="UniProtKB-KW"/>
</dbReference>
<evidence type="ECO:0000313" key="16">
    <source>
        <dbReference type="EMBL" id="OAT06879.1"/>
    </source>
</evidence>
<dbReference type="EMBL" id="GG657451">
    <property type="protein sequence ID" value="OAT06879.1"/>
    <property type="molecule type" value="Genomic_DNA"/>
</dbReference>
<dbReference type="SUPFAM" id="SSF53335">
    <property type="entry name" value="S-adenosyl-L-methionine-dependent methyltransferases"/>
    <property type="match status" value="1"/>
</dbReference>
<dbReference type="Pfam" id="PF22999">
    <property type="entry name" value="LTN1_E3_ligase_6th"/>
    <property type="match status" value="1"/>
</dbReference>
<dbReference type="EC" id="2.3.2.27" evidence="4"/>
<comment type="subcellular location">
    <subcellularLocation>
        <location evidence="2">Cytoplasm</location>
        <location evidence="2">Cytosol</location>
    </subcellularLocation>
</comment>
<evidence type="ECO:0000259" key="13">
    <source>
        <dbReference type="Pfam" id="PF22958"/>
    </source>
</evidence>
<dbReference type="InterPro" id="IPR039804">
    <property type="entry name" value="RING-CH-C4HC3_LTN1"/>
</dbReference>
<dbReference type="GO" id="GO:0072344">
    <property type="term" value="P:rescue of stalled ribosome"/>
    <property type="evidence" value="ECO:0007669"/>
    <property type="project" value="TreeGrafter"/>
</dbReference>
<evidence type="ECO:0000256" key="4">
    <source>
        <dbReference type="ARBA" id="ARBA00012483"/>
    </source>
</evidence>
<dbReference type="Pfam" id="PF04072">
    <property type="entry name" value="LCM"/>
    <property type="match status" value="1"/>
</dbReference>
<dbReference type="GO" id="GO:1990112">
    <property type="term" value="C:RQC complex"/>
    <property type="evidence" value="ECO:0007669"/>
    <property type="project" value="InterPro"/>
</dbReference>
<keyword evidence="9" id="KW-0677">Repeat</keyword>
<evidence type="ECO:0000256" key="7">
    <source>
        <dbReference type="ARBA" id="ARBA00022679"/>
    </source>
</evidence>
<evidence type="ECO:0000256" key="6">
    <source>
        <dbReference type="ARBA" id="ARBA00022603"/>
    </source>
</evidence>
<dbReference type="InterPro" id="IPR039795">
    <property type="entry name" value="LTN1/Rkr1"/>
</dbReference>
<organism evidence="16 17">
    <name type="scientific">Blastomyces gilchristii (strain SLH14081)</name>
    <name type="common">Blastomyces dermatitidis</name>
    <dbReference type="NCBI Taxonomy" id="559298"/>
    <lineage>
        <taxon>Eukaryota</taxon>
        <taxon>Fungi</taxon>
        <taxon>Dikarya</taxon>
        <taxon>Ascomycota</taxon>
        <taxon>Pezizomycotina</taxon>
        <taxon>Eurotiomycetes</taxon>
        <taxon>Eurotiomycetidae</taxon>
        <taxon>Onygenales</taxon>
        <taxon>Ajellomycetaceae</taxon>
        <taxon>Blastomyces</taxon>
    </lineage>
</organism>
<dbReference type="InterPro" id="IPR029063">
    <property type="entry name" value="SAM-dependent_MTases_sf"/>
</dbReference>
<dbReference type="KEGG" id="bgh:BDBG_16735"/>
<keyword evidence="7" id="KW-0808">Transferase</keyword>
<dbReference type="Pfam" id="PF22958">
    <property type="entry name" value="Ltn1_1st"/>
    <property type="match status" value="1"/>
</dbReference>
<keyword evidence="11" id="KW-0833">Ubl conjugation pathway</keyword>
<dbReference type="Gene3D" id="1.25.10.10">
    <property type="entry name" value="Leucine-rich Repeat Variant"/>
    <property type="match status" value="1"/>
</dbReference>
<keyword evidence="6" id="KW-0489">Methyltransferase</keyword>
<evidence type="ECO:0000256" key="10">
    <source>
        <dbReference type="ARBA" id="ARBA00022771"/>
    </source>
</evidence>
<sequence length="2033" mass="225632">MSKKFKSQASSSRAAFGGFGNSAGAFGKFSTDSMTQGGASSSLSYIAEPPDLSRISQPQLVVSFKNLLKKDTTTKTKALEDLQDFLCAQDTRSESLEDGLIEAWIKIYPRMSIDISRRVRQLAHVLQGRFVSLSGRRIAPYISRVVGAWLAGLYDSDKLVFRAAQESVVRAFPTEEKRQSLWKIYRLSIFEFVIDAVLEQTPQTLSDKRTVRPDEAEAKHARVAGTALQLLKQLLAKSSTTQLDKDSDFISTLITSKSLWSFSCHEDPFVRRSTYDLLRTLLSIKSNLIEWKTISTCFLSKALPTSQLGSALDFSNVLLTLTKERPQLWTSDYSGKVSATKRLYQYIRKGSEGADAAYWENLQLLLKSIPFGILITQPVSDDSTVQDANRLMDTIHDSVLSREEQGANLGAAWSCFVDTGFWISSFISDKVARHKFLQNQISPILEQYILGHPDNGRWSLNGKFAPELCAKTFVVMAEHTGAEAVQSLWTSLSDSLIETIRLSSPEKAIGFKESQDSICAQAKRFFELEGQVLAQVAQNSGLAFVSNIFQVAGTPLLQASVELLRSRNGKPYGAASMIDEAIARTPGIAAQVEGLEMFLSEDIAQLLFSPSADRLISILFGSRGKKGFQCGLKSSIDTFLETDLGSSALPGLQKLFSCVTLSDAEAHPKLELLIMKDLDRALHNTREAWIEIITLIKNGALRNGIIHRILNSLVDNLSSEKNIREVLYGLFQIALGCPEIIRGFVNSPDGSRMLSKILYISETSTDEVSQLADSLQIHIRDIIKGESGTRSSIEIIQQNFSNVGIESLSIDALVGIAEEVLAKTSVEDKPRILSRLLPTQDHWGQALGPFLRKPLKASAAITETLAGAVFLADRSSPEGLSRELDSVNRDPYHFSSAFRLTFYATKVLSSISLEFIEQDAREILFFYLPLATQLVNDDVSQEGSKGLLDLDIPDIRDECAELVSEARLIIKDWLQSASPITDQEKSAPNIFDFWEEQFESLQGTSPSSYNVAETFAKVIGERDSPGTARSGESCLKRAKQLDGPSNPFVLPSVVAAFRDFIAASPSGVRLCNELISDCSVFKVENGSEGLRKIVTLNLLICGESNITQNVPKPRLVFLVKHLVDCLQSQSPPQGLVSEILKLLVNILPLIREIYGSHWSNIFEFLHNLWGDMAISDESLPALHSSLRLFACLKSLATSDSNDDLVDIWTTSQKTHSPALIGLLAEFDSSLSYDQPLQITANILSRQIVGLPIDHVEDINDLFSILSAPSRDIQRATYDILHRAIPKLQEAVTLDVALSDAVARLPDELISLLLEVPTINIISQAKFDDHVWIGLRCYLLSWKTVFDHFNNASLPVQESYVSNIKENDCLNPLLEFMFDFLQHQHGKLVDASKFDIRSFNLDESDPPQKETQCMLVHLYYLCLKYLPNLIKVWWIDSKKRVKGQVEAWTEKYISPLIIEDSLQSVNEWFSAQNFAGEDQPLQIKVSHRTAEIIASVDVDEDSPPTSVAISLPSTYPLQQASVEGRARVAVDEKKWRSWLLTIQGVIMFSNGNLVDGLLAFRRNVQGALKGQSECAICYSVISANMQTPNKRCATCKNTFHSDCLFRWFKSSNASSWMISASNKTTPTKSKLQNHHTISMPAPQIPNLNTLRRGAGRGRLRGRGINEPTTSDAEGTVAKDKIIQQTDNDASVSRLSAVDLGYLHDPFVQVLVNGGGIGSRRYPIINRGTYVRTTALDSLVYRFLNTNKTSPRKRQIISLGAGSDTRVFQLLSKHPSLDLVYHELDFPTNTATKIKAIRSSPLLRKSLGIHEPEDANISADGYALHSKYLHIHPIDLRTLSASSSPTLLQGVDRTVPTLLISECCLIYLSPTDAVNVLSYFTQAVFPPSSTSSTAPSTPELTSIPAASASSVPLALILYEPIRPDDPFGRTMVANLATRGIHLQTLHRYASLSAQRERLQGHGFVSGQGAADVDFIWERWISEEEKERVARLEMLDEIEEWKLLASHYCVAWGWREEKGDNPEGGVFEEWKEMEGQ</sequence>
<dbReference type="Gene3D" id="3.30.40.10">
    <property type="entry name" value="Zinc/RING finger domain, C3HC4 (zinc finger)"/>
    <property type="match status" value="1"/>
</dbReference>
<proteinExistence type="predicted"/>
<evidence type="ECO:0000256" key="3">
    <source>
        <dbReference type="ARBA" id="ARBA00004906"/>
    </source>
</evidence>
<dbReference type="RefSeq" id="XP_002626838.2">
    <property type="nucleotide sequence ID" value="XM_002626792.2"/>
</dbReference>
<dbReference type="SUPFAM" id="SSF48371">
    <property type="entry name" value="ARM repeat"/>
    <property type="match status" value="1"/>
</dbReference>
<keyword evidence="12" id="KW-0862">Zinc</keyword>
<name>A0A179UI20_BLAGS</name>
<dbReference type="GO" id="GO:1990116">
    <property type="term" value="P:ribosome-associated ubiquitin-dependent protein catabolic process"/>
    <property type="evidence" value="ECO:0007669"/>
    <property type="project" value="InterPro"/>
</dbReference>
<dbReference type="InterPro" id="IPR016024">
    <property type="entry name" value="ARM-type_fold"/>
</dbReference>
<dbReference type="SMART" id="SM01197">
    <property type="entry name" value="FANCL_C"/>
    <property type="match status" value="1"/>
</dbReference>
<evidence type="ECO:0000259" key="15">
    <source>
        <dbReference type="Pfam" id="PF23009"/>
    </source>
</evidence>
<keyword evidence="10" id="KW-0863">Zinc-finger</keyword>
<dbReference type="InterPro" id="IPR054478">
    <property type="entry name" value="LTN1_UBC"/>
</dbReference>
<evidence type="ECO:0000256" key="9">
    <source>
        <dbReference type="ARBA" id="ARBA00022737"/>
    </source>
</evidence>
<dbReference type="CDD" id="cd16491">
    <property type="entry name" value="RING-CH-C4HC3_LTN1"/>
    <property type="match status" value="1"/>
</dbReference>
<keyword evidence="5" id="KW-0963">Cytoplasm</keyword>
<dbReference type="InterPro" id="IPR054477">
    <property type="entry name" value="LTN1_E3_ligase_6th"/>
</dbReference>
<evidence type="ECO:0000256" key="11">
    <source>
        <dbReference type="ARBA" id="ARBA00022786"/>
    </source>
</evidence>
<evidence type="ECO:0000313" key="17">
    <source>
        <dbReference type="Proteomes" id="UP000002038"/>
    </source>
</evidence>
<dbReference type="InterPro" id="IPR007213">
    <property type="entry name" value="Ppm1/Ppm2/Tcmp"/>
</dbReference>
<dbReference type="GO" id="GO:0005829">
    <property type="term" value="C:cytosol"/>
    <property type="evidence" value="ECO:0007669"/>
    <property type="project" value="UniProtKB-SubCell"/>
</dbReference>
<dbReference type="SUPFAM" id="SSF57850">
    <property type="entry name" value="RING/U-box"/>
    <property type="match status" value="1"/>
</dbReference>
<protein>
    <recommendedName>
        <fullName evidence="4">RING-type E3 ubiquitin transferase</fullName>
        <ecNumber evidence="4">2.3.2.27</ecNumber>
    </recommendedName>
</protein>
<feature type="domain" description="E3 ubiquitin-protein ligase listerin N-terminal" evidence="13">
    <location>
        <begin position="55"/>
        <end position="368"/>
    </location>
</feature>
<evidence type="ECO:0000256" key="12">
    <source>
        <dbReference type="ARBA" id="ARBA00022833"/>
    </source>
</evidence>
<feature type="domain" description="E3 ubiquitin-protein ligase listerin HEAT repeat region" evidence="14">
    <location>
        <begin position="1252"/>
        <end position="1465"/>
    </location>
</feature>
<dbReference type="UniPathway" id="UPA00143"/>
<feature type="domain" description="E3 ubiquitin-protein ligase listerin ubiquitin conjugating" evidence="15">
    <location>
        <begin position="1480"/>
        <end position="1564"/>
    </location>
</feature>
<dbReference type="GO" id="GO:0008168">
    <property type="term" value="F:methyltransferase activity"/>
    <property type="evidence" value="ECO:0007669"/>
    <property type="project" value="UniProtKB-KW"/>
</dbReference>
<accession>A0A179UI20</accession>
<dbReference type="Gene3D" id="3.40.50.150">
    <property type="entry name" value="Vaccinia Virus protein VP39"/>
    <property type="match status" value="1"/>
</dbReference>
<comment type="catalytic activity">
    <reaction evidence="1">
        <text>S-ubiquitinyl-[E2 ubiquitin-conjugating enzyme]-L-cysteine + [acceptor protein]-L-lysine = [E2 ubiquitin-conjugating enzyme]-L-cysteine + N(6)-ubiquitinyl-[acceptor protein]-L-lysine.</text>
        <dbReference type="EC" id="2.3.2.27"/>
    </reaction>
</comment>
<gene>
    <name evidence="16" type="ORF">BDBG_16735</name>
</gene>
<dbReference type="STRING" id="559298.A0A179UI20"/>
<dbReference type="Pfam" id="PF23009">
    <property type="entry name" value="UBC_like"/>
    <property type="match status" value="1"/>
</dbReference>
<reference evidence="17" key="1">
    <citation type="journal article" date="2015" name="PLoS Genet.">
        <title>The dynamic genome and transcriptome of the human fungal pathogen Blastomyces and close relative Emmonsia.</title>
        <authorList>
            <person name="Munoz J.F."/>
            <person name="Gauthier G.M."/>
            <person name="Desjardins C.A."/>
            <person name="Gallo J.E."/>
            <person name="Holder J."/>
            <person name="Sullivan T.D."/>
            <person name="Marty A.J."/>
            <person name="Carmen J.C."/>
            <person name="Chen Z."/>
            <person name="Ding L."/>
            <person name="Gujja S."/>
            <person name="Magrini V."/>
            <person name="Misas E."/>
            <person name="Mitreva M."/>
            <person name="Priest M."/>
            <person name="Saif S."/>
            <person name="Whiston E.A."/>
            <person name="Young S."/>
            <person name="Zeng Q."/>
            <person name="Goldman W.E."/>
            <person name="Mardis E.R."/>
            <person name="Taylor J.W."/>
            <person name="McEwen J.G."/>
            <person name="Clay O.K."/>
            <person name="Klein B.S."/>
            <person name="Cuomo C.A."/>
        </authorList>
    </citation>
    <scope>NUCLEOTIDE SEQUENCE [LARGE SCALE GENOMIC DNA]</scope>
    <source>
        <strain evidence="17">SLH14081</strain>
    </source>
</reference>
<dbReference type="GO" id="GO:0016567">
    <property type="term" value="P:protein ubiquitination"/>
    <property type="evidence" value="ECO:0007669"/>
    <property type="project" value="UniProtKB-UniPathway"/>
</dbReference>
<dbReference type="GO" id="GO:0043023">
    <property type="term" value="F:ribosomal large subunit binding"/>
    <property type="evidence" value="ECO:0007669"/>
    <property type="project" value="TreeGrafter"/>
</dbReference>
<evidence type="ECO:0000259" key="14">
    <source>
        <dbReference type="Pfam" id="PF22999"/>
    </source>
</evidence>
<dbReference type="VEuPathDB" id="FungiDB:BDBG_16735"/>
<dbReference type="GO" id="GO:0061630">
    <property type="term" value="F:ubiquitin protein ligase activity"/>
    <property type="evidence" value="ECO:0007669"/>
    <property type="project" value="UniProtKB-EC"/>
</dbReference>
<evidence type="ECO:0000256" key="5">
    <source>
        <dbReference type="ARBA" id="ARBA00022490"/>
    </source>
</evidence>
<dbReference type="OrthoDB" id="6108at2759"/>
<dbReference type="Proteomes" id="UP000002038">
    <property type="component" value="Unassembled WGS sequence"/>
</dbReference>